<evidence type="ECO:0000259" key="14">
    <source>
        <dbReference type="PROSITE" id="PS50157"/>
    </source>
</evidence>
<evidence type="ECO:0000256" key="7">
    <source>
        <dbReference type="ARBA" id="ARBA00022833"/>
    </source>
</evidence>
<keyword evidence="4" id="KW-0479">Metal-binding</keyword>
<name>A0AAW2IGL1_9NEOP</name>
<keyword evidence="3" id="KW-0678">Repressor</keyword>
<evidence type="ECO:0000256" key="10">
    <source>
        <dbReference type="ARBA" id="ARBA00023159"/>
    </source>
</evidence>
<dbReference type="PROSITE" id="PS00028">
    <property type="entry name" value="ZINC_FINGER_C2H2_1"/>
    <property type="match status" value="3"/>
</dbReference>
<dbReference type="GO" id="GO:0008270">
    <property type="term" value="F:zinc ion binding"/>
    <property type="evidence" value="ECO:0007669"/>
    <property type="project" value="UniProtKB-KW"/>
</dbReference>
<sequence length="343" mass="38962">MEECEELEIQGEEVEIESVPVELPCETVETSIDLDGQPIVSLQSLSEGRDDLILQTTEEVVGCGVEVGDDQLSYEEIPLEQDMNYVESLPGPSRRIKKTPRRGPAKFRGNELLEGEVRTPRKWEQKQVQIKTLEGEFSVTMWASGTDDGMYMVFLLNPETDPDEASNPDQDPDYEDYMEPTGQYLKREPGEPIPGLDLSDPKQLAEFARTGHKLKVKRERMDGMDRTIACPHKDCNKMFRDNSAMRKHLHTHGPRVHVCAECGKAFVESSKLKRHQLVHTGEKPFQCTFEGCGKRFSLDFNLRTHVRIHTGDRPYVCPFDGCNKKFAQSTNLKSHILTHAKAK</sequence>
<dbReference type="InterPro" id="IPR036236">
    <property type="entry name" value="Znf_C2H2_sf"/>
</dbReference>
<proteinExistence type="inferred from homology"/>
<evidence type="ECO:0000256" key="2">
    <source>
        <dbReference type="ARBA" id="ARBA00006232"/>
    </source>
</evidence>
<feature type="domain" description="C2H2-type" evidence="14">
    <location>
        <begin position="315"/>
        <end position="343"/>
    </location>
</feature>
<evidence type="ECO:0000313" key="15">
    <source>
        <dbReference type="EMBL" id="KAL0281206.1"/>
    </source>
</evidence>
<comment type="subcellular location">
    <subcellularLocation>
        <location evidence="1">Nucleus</location>
    </subcellularLocation>
</comment>
<evidence type="ECO:0000256" key="6">
    <source>
        <dbReference type="ARBA" id="ARBA00022771"/>
    </source>
</evidence>
<dbReference type="FunFam" id="3.30.160.60:FF:000109">
    <property type="entry name" value="Transcriptional repressor protein YY1"/>
    <property type="match status" value="1"/>
</dbReference>
<dbReference type="PANTHER" id="PTHR14003:SF19">
    <property type="entry name" value="YY2 TRANSCRIPTION FACTOR"/>
    <property type="match status" value="1"/>
</dbReference>
<evidence type="ECO:0000256" key="5">
    <source>
        <dbReference type="ARBA" id="ARBA00022737"/>
    </source>
</evidence>
<protein>
    <recommendedName>
        <fullName evidence="14">C2H2-type domain-containing protein</fullName>
    </recommendedName>
</protein>
<accession>A0AAW2IGL1</accession>
<comment type="similarity">
    <text evidence="2">Belongs to the YY transcription factor family.</text>
</comment>
<dbReference type="Pfam" id="PF00096">
    <property type="entry name" value="zf-C2H2"/>
    <property type="match status" value="4"/>
</dbReference>
<dbReference type="SUPFAM" id="SSF57667">
    <property type="entry name" value="beta-beta-alpha zinc fingers"/>
    <property type="match status" value="3"/>
</dbReference>
<dbReference type="FunFam" id="3.30.160.60:FF:000174">
    <property type="entry name" value="Transcriptional repressor protein YY1"/>
    <property type="match status" value="1"/>
</dbReference>
<evidence type="ECO:0000256" key="3">
    <source>
        <dbReference type="ARBA" id="ARBA00022491"/>
    </source>
</evidence>
<comment type="caution">
    <text evidence="15">The sequence shown here is derived from an EMBL/GenBank/DDBJ whole genome shotgun (WGS) entry which is preliminary data.</text>
</comment>
<dbReference type="FunFam" id="3.30.160.60:FF:000163">
    <property type="entry name" value="transcriptional repressor protein YY1"/>
    <property type="match status" value="1"/>
</dbReference>
<keyword evidence="7" id="KW-0862">Zinc</keyword>
<keyword evidence="9" id="KW-0238">DNA-binding</keyword>
<keyword evidence="11" id="KW-0804">Transcription</keyword>
<dbReference type="Gene3D" id="3.30.160.60">
    <property type="entry name" value="Classic Zinc Finger"/>
    <property type="match status" value="4"/>
</dbReference>
<evidence type="ECO:0000256" key="13">
    <source>
        <dbReference type="PROSITE-ProRule" id="PRU00042"/>
    </source>
</evidence>
<feature type="domain" description="C2H2-type" evidence="14">
    <location>
        <begin position="257"/>
        <end position="284"/>
    </location>
</feature>
<reference evidence="15" key="1">
    <citation type="journal article" date="2024" name="Gigascience">
        <title>Chromosome-level genome of the poultry shaft louse Menopon gallinae provides insight into the host-switching and adaptive evolution of parasitic lice.</title>
        <authorList>
            <person name="Xu Y."/>
            <person name="Ma L."/>
            <person name="Liu S."/>
            <person name="Liang Y."/>
            <person name="Liu Q."/>
            <person name="He Z."/>
            <person name="Tian L."/>
            <person name="Duan Y."/>
            <person name="Cai W."/>
            <person name="Li H."/>
            <person name="Song F."/>
        </authorList>
    </citation>
    <scope>NUCLEOTIDE SEQUENCE</scope>
    <source>
        <strain evidence="15">Cailab_2023a</strain>
    </source>
</reference>
<dbReference type="AlphaFoldDB" id="A0AAW2IGL1"/>
<feature type="domain" description="C2H2-type" evidence="14">
    <location>
        <begin position="285"/>
        <end position="314"/>
    </location>
</feature>
<keyword evidence="6 13" id="KW-0863">Zinc-finger</keyword>
<dbReference type="SMART" id="SM00355">
    <property type="entry name" value="ZnF_C2H2"/>
    <property type="match status" value="4"/>
</dbReference>
<dbReference type="PANTHER" id="PTHR14003">
    <property type="entry name" value="TRANSCRIPTIONAL REPRESSOR PROTEIN YY"/>
    <property type="match status" value="1"/>
</dbReference>
<dbReference type="GO" id="GO:0000785">
    <property type="term" value="C:chromatin"/>
    <property type="evidence" value="ECO:0007669"/>
    <property type="project" value="TreeGrafter"/>
</dbReference>
<dbReference type="GO" id="GO:0005667">
    <property type="term" value="C:transcription regulator complex"/>
    <property type="evidence" value="ECO:0007669"/>
    <property type="project" value="TreeGrafter"/>
</dbReference>
<dbReference type="GO" id="GO:0000978">
    <property type="term" value="F:RNA polymerase II cis-regulatory region sequence-specific DNA binding"/>
    <property type="evidence" value="ECO:0007669"/>
    <property type="project" value="TreeGrafter"/>
</dbReference>
<keyword evidence="12" id="KW-0539">Nucleus</keyword>
<evidence type="ECO:0000256" key="8">
    <source>
        <dbReference type="ARBA" id="ARBA00023015"/>
    </source>
</evidence>
<dbReference type="PROSITE" id="PS50157">
    <property type="entry name" value="ZINC_FINGER_C2H2_2"/>
    <property type="match status" value="4"/>
</dbReference>
<dbReference type="FunFam" id="3.30.160.60:FF:000104">
    <property type="entry name" value="Transcriptional repressor protein YY1"/>
    <property type="match status" value="1"/>
</dbReference>
<feature type="domain" description="C2H2-type" evidence="14">
    <location>
        <begin position="228"/>
        <end position="252"/>
    </location>
</feature>
<keyword evidence="8" id="KW-0805">Transcription regulation</keyword>
<dbReference type="InterPro" id="IPR013087">
    <property type="entry name" value="Znf_C2H2_type"/>
</dbReference>
<evidence type="ECO:0000256" key="1">
    <source>
        <dbReference type="ARBA" id="ARBA00004123"/>
    </source>
</evidence>
<keyword evidence="10" id="KW-0010">Activator</keyword>
<evidence type="ECO:0000256" key="11">
    <source>
        <dbReference type="ARBA" id="ARBA00023163"/>
    </source>
</evidence>
<evidence type="ECO:0000256" key="12">
    <source>
        <dbReference type="ARBA" id="ARBA00023242"/>
    </source>
</evidence>
<dbReference type="EMBL" id="JARGDH010000001">
    <property type="protein sequence ID" value="KAL0281206.1"/>
    <property type="molecule type" value="Genomic_DNA"/>
</dbReference>
<dbReference type="GO" id="GO:0031519">
    <property type="term" value="C:PcG protein complex"/>
    <property type="evidence" value="ECO:0007669"/>
    <property type="project" value="TreeGrafter"/>
</dbReference>
<gene>
    <name evidence="15" type="ORF">PYX00_002263</name>
</gene>
<dbReference type="GO" id="GO:0000981">
    <property type="term" value="F:DNA-binding transcription factor activity, RNA polymerase II-specific"/>
    <property type="evidence" value="ECO:0007669"/>
    <property type="project" value="TreeGrafter"/>
</dbReference>
<keyword evidence="5" id="KW-0677">Repeat</keyword>
<organism evidence="15">
    <name type="scientific">Menopon gallinae</name>
    <name type="common">poultry shaft louse</name>
    <dbReference type="NCBI Taxonomy" id="328185"/>
    <lineage>
        <taxon>Eukaryota</taxon>
        <taxon>Metazoa</taxon>
        <taxon>Ecdysozoa</taxon>
        <taxon>Arthropoda</taxon>
        <taxon>Hexapoda</taxon>
        <taxon>Insecta</taxon>
        <taxon>Pterygota</taxon>
        <taxon>Neoptera</taxon>
        <taxon>Paraneoptera</taxon>
        <taxon>Psocodea</taxon>
        <taxon>Troctomorpha</taxon>
        <taxon>Phthiraptera</taxon>
        <taxon>Amblycera</taxon>
        <taxon>Menoponidae</taxon>
        <taxon>Menopon</taxon>
    </lineage>
</organism>
<evidence type="ECO:0000256" key="4">
    <source>
        <dbReference type="ARBA" id="ARBA00022723"/>
    </source>
</evidence>
<evidence type="ECO:0000256" key="9">
    <source>
        <dbReference type="ARBA" id="ARBA00023125"/>
    </source>
</evidence>